<keyword evidence="3" id="KW-1185">Reference proteome</keyword>
<name>A0ABZ0B703_9SPHN</name>
<reference evidence="2 3" key="1">
    <citation type="submission" date="2023-09" db="EMBL/GenBank/DDBJ databases">
        <authorList>
            <person name="Rey-Velasco X."/>
        </authorList>
    </citation>
    <scope>NUCLEOTIDE SEQUENCE [LARGE SCALE GENOMIC DNA]</scope>
    <source>
        <strain evidence="2 3">W311</strain>
    </source>
</reference>
<sequence length="147" mass="15483">MAVRRPISVGAVVRNIADNIVLSVRDNSSAFGYSITITGSYGMLEKLEGAPAVSEIFAALVAAALAFSCLELLVLALVREVRKPESQSRVLISRMMNFVSVGGGVAMAALCGRELDGLAAWSLGAFLATIVFVCLEAVALEIARHVE</sequence>
<dbReference type="RefSeq" id="WP_313912818.1">
    <property type="nucleotide sequence ID" value="NZ_CP135076.1"/>
</dbReference>
<evidence type="ECO:0000313" key="2">
    <source>
        <dbReference type="EMBL" id="WNO52406.1"/>
    </source>
</evidence>
<keyword evidence="1" id="KW-0812">Transmembrane</keyword>
<gene>
    <name evidence="2" type="ORF">RPR59_07905</name>
</gene>
<organism evidence="2 3">
    <name type="scientific">Stakelama saccharophila</name>
    <dbReference type="NCBI Taxonomy" id="3075605"/>
    <lineage>
        <taxon>Bacteria</taxon>
        <taxon>Pseudomonadati</taxon>
        <taxon>Pseudomonadota</taxon>
        <taxon>Alphaproteobacteria</taxon>
        <taxon>Sphingomonadales</taxon>
        <taxon>Sphingomonadaceae</taxon>
        <taxon>Stakelama</taxon>
    </lineage>
</organism>
<feature type="transmembrane region" description="Helical" evidence="1">
    <location>
        <begin position="118"/>
        <end position="140"/>
    </location>
</feature>
<evidence type="ECO:0000313" key="3">
    <source>
        <dbReference type="Proteomes" id="UP001302249"/>
    </source>
</evidence>
<protein>
    <submittedName>
        <fullName evidence="2">Uncharacterized protein</fullName>
    </submittedName>
</protein>
<keyword evidence="1" id="KW-1133">Transmembrane helix</keyword>
<feature type="transmembrane region" description="Helical" evidence="1">
    <location>
        <begin position="90"/>
        <end position="112"/>
    </location>
</feature>
<evidence type="ECO:0000256" key="1">
    <source>
        <dbReference type="SAM" id="Phobius"/>
    </source>
</evidence>
<proteinExistence type="predicted"/>
<feature type="transmembrane region" description="Helical" evidence="1">
    <location>
        <begin position="56"/>
        <end position="78"/>
    </location>
</feature>
<accession>A0ABZ0B703</accession>
<keyword evidence="1" id="KW-0472">Membrane</keyword>
<dbReference type="EMBL" id="CP135076">
    <property type="protein sequence ID" value="WNO52406.1"/>
    <property type="molecule type" value="Genomic_DNA"/>
</dbReference>
<dbReference type="Proteomes" id="UP001302249">
    <property type="component" value="Chromosome"/>
</dbReference>